<dbReference type="InParanoid" id="A0A6N7EV49"/>
<keyword evidence="3" id="KW-1185">Reference proteome</keyword>
<name>A0A6N7EV49_9GAMM</name>
<evidence type="ECO:0000313" key="3">
    <source>
        <dbReference type="Proteomes" id="UP000471298"/>
    </source>
</evidence>
<dbReference type="Proteomes" id="UP000471298">
    <property type="component" value="Unassembled WGS sequence"/>
</dbReference>
<feature type="domain" description="Pseudouridine synthase RsuA/RluA-like" evidence="1">
    <location>
        <begin position="31"/>
        <end position="182"/>
    </location>
</feature>
<accession>A0A6N7EV49</accession>
<dbReference type="Pfam" id="PF00849">
    <property type="entry name" value="PseudoU_synth_2"/>
    <property type="match status" value="1"/>
</dbReference>
<dbReference type="PANTHER" id="PTHR21600">
    <property type="entry name" value="MITOCHONDRIAL RNA PSEUDOURIDINE SYNTHASE"/>
    <property type="match status" value="1"/>
</dbReference>
<dbReference type="InterPro" id="IPR020103">
    <property type="entry name" value="PsdUridine_synth_cat_dom_sf"/>
</dbReference>
<reference evidence="2 3" key="1">
    <citation type="submission" date="2019-10" db="EMBL/GenBank/DDBJ databases">
        <title>Cardiobacteriales fam. a chemoheterotrophic member of the order Cardiobacteriales, and proposal of Cardiobacteriales fam. nov.</title>
        <authorList>
            <person name="Wang C."/>
        </authorList>
    </citation>
    <scope>NUCLEOTIDE SEQUENCE [LARGE SCALE GENOMIC DNA]</scope>
    <source>
        <strain evidence="2 3">ML27</strain>
    </source>
</reference>
<dbReference type="SUPFAM" id="SSF55120">
    <property type="entry name" value="Pseudouridine synthase"/>
    <property type="match status" value="1"/>
</dbReference>
<dbReference type="Gene3D" id="3.30.2350.10">
    <property type="entry name" value="Pseudouridine synthase"/>
    <property type="match status" value="1"/>
</dbReference>
<sequence>MHQCHEREIARQIKLSKRPTRDIEILYEDADIIAVDKPAWLLSVPGRGVDKLDSVAYRVQQRYPGAEVVHRLDWATSGLMIMARNKTAQRHINKQFEARLTQKRYIAIVYGLVEPSEQTVELPLRCDWDNRPRQIVDFEQGKPATTIIKVDKPIDYQGQPATRLILTPITGRSHQLRVHCQQIGHFIIGDELYSPESLRHLSPRLLLHAEWLQLMHPSTDKPIEFICASPF</sequence>
<gene>
    <name evidence="2" type="ORF">GCU85_07890</name>
</gene>
<dbReference type="InterPro" id="IPR050188">
    <property type="entry name" value="RluA_PseudoU_synthase"/>
</dbReference>
<proteinExistence type="predicted"/>
<dbReference type="GO" id="GO:0140098">
    <property type="term" value="F:catalytic activity, acting on RNA"/>
    <property type="evidence" value="ECO:0007669"/>
    <property type="project" value="UniProtKB-ARBA"/>
</dbReference>
<dbReference type="RefSeq" id="WP_152810638.1">
    <property type="nucleotide sequence ID" value="NZ_WHNW01000009.1"/>
</dbReference>
<dbReference type="PANTHER" id="PTHR21600:SF89">
    <property type="entry name" value="RIBOSOMAL LARGE SUBUNIT PSEUDOURIDINE SYNTHASE A"/>
    <property type="match status" value="1"/>
</dbReference>
<dbReference type="InterPro" id="IPR006224">
    <property type="entry name" value="PsdUridine_synth_RluA-like_CS"/>
</dbReference>
<dbReference type="CDD" id="cd02869">
    <property type="entry name" value="PseudoU_synth_RluA_like"/>
    <property type="match status" value="1"/>
</dbReference>
<dbReference type="AlphaFoldDB" id="A0A6N7EV49"/>
<dbReference type="GO" id="GO:0003723">
    <property type="term" value="F:RNA binding"/>
    <property type="evidence" value="ECO:0007669"/>
    <property type="project" value="InterPro"/>
</dbReference>
<evidence type="ECO:0000259" key="1">
    <source>
        <dbReference type="Pfam" id="PF00849"/>
    </source>
</evidence>
<evidence type="ECO:0000313" key="2">
    <source>
        <dbReference type="EMBL" id="MPV86644.1"/>
    </source>
</evidence>
<dbReference type="InterPro" id="IPR006145">
    <property type="entry name" value="PsdUridine_synth_RsuA/RluA"/>
</dbReference>
<comment type="caution">
    <text evidence="2">The sequence shown here is derived from an EMBL/GenBank/DDBJ whole genome shotgun (WGS) entry which is preliminary data.</text>
</comment>
<protein>
    <submittedName>
        <fullName evidence="2">RNA pseudouridine synthase</fullName>
    </submittedName>
</protein>
<dbReference type="PROSITE" id="PS01129">
    <property type="entry name" value="PSI_RLU"/>
    <property type="match status" value="1"/>
</dbReference>
<dbReference type="GO" id="GO:0000455">
    <property type="term" value="P:enzyme-directed rRNA pseudouridine synthesis"/>
    <property type="evidence" value="ECO:0007669"/>
    <property type="project" value="TreeGrafter"/>
</dbReference>
<dbReference type="GO" id="GO:0009982">
    <property type="term" value="F:pseudouridine synthase activity"/>
    <property type="evidence" value="ECO:0007669"/>
    <property type="project" value="InterPro"/>
</dbReference>
<dbReference type="FunCoup" id="A0A6N7EV49">
    <property type="interactions" value="154"/>
</dbReference>
<dbReference type="EMBL" id="WHNW01000009">
    <property type="protein sequence ID" value="MPV86644.1"/>
    <property type="molecule type" value="Genomic_DNA"/>
</dbReference>
<organism evidence="2 3">
    <name type="scientific">Ostreibacterium oceani</name>
    <dbReference type="NCBI Taxonomy" id="2654998"/>
    <lineage>
        <taxon>Bacteria</taxon>
        <taxon>Pseudomonadati</taxon>
        <taxon>Pseudomonadota</taxon>
        <taxon>Gammaproteobacteria</taxon>
        <taxon>Cardiobacteriales</taxon>
        <taxon>Ostreibacteriaceae</taxon>
        <taxon>Ostreibacterium</taxon>
    </lineage>
</organism>